<organism evidence="1 2">
    <name type="scientific">Penicillium subrubescens</name>
    <dbReference type="NCBI Taxonomy" id="1316194"/>
    <lineage>
        <taxon>Eukaryota</taxon>
        <taxon>Fungi</taxon>
        <taxon>Dikarya</taxon>
        <taxon>Ascomycota</taxon>
        <taxon>Pezizomycotina</taxon>
        <taxon>Eurotiomycetes</taxon>
        <taxon>Eurotiomycetidae</taxon>
        <taxon>Eurotiales</taxon>
        <taxon>Aspergillaceae</taxon>
        <taxon>Penicillium</taxon>
    </lineage>
</organism>
<name>A0A1Q5TBH2_9EURO</name>
<dbReference type="STRING" id="1316194.A0A1Q5TBH2"/>
<evidence type="ECO:0000313" key="2">
    <source>
        <dbReference type="Proteomes" id="UP000186955"/>
    </source>
</evidence>
<dbReference type="OrthoDB" id="5376710at2759"/>
<dbReference type="AlphaFoldDB" id="A0A1Q5TBH2"/>
<accession>A0A1Q5TBH2</accession>
<gene>
    <name evidence="1" type="ORF">PENSUB_10005</name>
</gene>
<sequence length="172" mass="19803">MSPAAWEHCEVTNRTYVSLTQPGGQNLHVSLYLRHYRLNLHTLVQFKSLLLYHCQNILRKGSYNSLLDPRSSRSKELDDAIWRVWTFCDLFAVWKERECDFTGQIAWLQGNIAPRSPLGSPDASDFVSVLFDPPSSFAQVNRGGLTLAQLRDMVEIWTAMATLLEFLRNRTR</sequence>
<comment type="caution">
    <text evidence="1">The sequence shown here is derived from an EMBL/GenBank/DDBJ whole genome shotgun (WGS) entry which is preliminary data.</text>
</comment>
<dbReference type="EMBL" id="MNBE01000692">
    <property type="protein sequence ID" value="OKO97589.1"/>
    <property type="molecule type" value="Genomic_DNA"/>
</dbReference>
<protein>
    <submittedName>
        <fullName evidence="1">Uncharacterized protein</fullName>
    </submittedName>
</protein>
<evidence type="ECO:0000313" key="1">
    <source>
        <dbReference type="EMBL" id="OKO97589.1"/>
    </source>
</evidence>
<proteinExistence type="predicted"/>
<keyword evidence="2" id="KW-1185">Reference proteome</keyword>
<dbReference type="Proteomes" id="UP000186955">
    <property type="component" value="Unassembled WGS sequence"/>
</dbReference>
<reference evidence="1 2" key="1">
    <citation type="submission" date="2016-10" db="EMBL/GenBank/DDBJ databases">
        <title>Genome sequence of the ascomycete fungus Penicillium subrubescens.</title>
        <authorList>
            <person name="De Vries R.P."/>
            <person name="Peng M."/>
            <person name="Dilokpimol A."/>
            <person name="Hilden K."/>
            <person name="Makela M.R."/>
            <person name="Grigoriev I."/>
            <person name="Riley R."/>
            <person name="Granchi Z."/>
        </authorList>
    </citation>
    <scope>NUCLEOTIDE SEQUENCE [LARGE SCALE GENOMIC DNA]</scope>
    <source>
        <strain evidence="1 2">CBS 132785</strain>
    </source>
</reference>